<dbReference type="GO" id="GO:0004222">
    <property type="term" value="F:metalloendopeptidase activity"/>
    <property type="evidence" value="ECO:0007669"/>
    <property type="project" value="InterPro"/>
</dbReference>
<dbReference type="Pfam" id="PF05193">
    <property type="entry name" value="Peptidase_M16_C"/>
    <property type="match status" value="2"/>
</dbReference>
<dbReference type="KEGG" id="gfo:GFO_0807"/>
<proteinExistence type="inferred from homology"/>
<dbReference type="RefSeq" id="WP_011708720.1">
    <property type="nucleotide sequence ID" value="NC_008571.1"/>
</dbReference>
<organism evidence="13 14">
    <name type="scientific">Christiangramia forsetii (strain DSM 17595 / CGMCC 1.15422 / KT0803)</name>
    <name type="common">Gramella forsetii</name>
    <dbReference type="NCBI Taxonomy" id="411154"/>
    <lineage>
        <taxon>Bacteria</taxon>
        <taxon>Pseudomonadati</taxon>
        <taxon>Bacteroidota</taxon>
        <taxon>Flavobacteriia</taxon>
        <taxon>Flavobacteriales</taxon>
        <taxon>Flavobacteriaceae</taxon>
        <taxon>Christiangramia</taxon>
    </lineage>
</organism>
<evidence type="ECO:0000313" key="14">
    <source>
        <dbReference type="Proteomes" id="UP000000755"/>
    </source>
</evidence>
<dbReference type="InterPro" id="IPR011249">
    <property type="entry name" value="Metalloenz_LuxS/M16"/>
</dbReference>
<dbReference type="InterPro" id="IPR007863">
    <property type="entry name" value="Peptidase_M16_C"/>
</dbReference>
<dbReference type="SUPFAM" id="SSF63411">
    <property type="entry name" value="LuxS/MPP-like metallohydrolase"/>
    <property type="match status" value="4"/>
</dbReference>
<evidence type="ECO:0000256" key="5">
    <source>
        <dbReference type="ARBA" id="ARBA00022801"/>
    </source>
</evidence>
<dbReference type="InterPro" id="IPR050626">
    <property type="entry name" value="Peptidase_M16"/>
</dbReference>
<dbReference type="Pfam" id="PF00675">
    <property type="entry name" value="Peptidase_M16"/>
    <property type="match status" value="1"/>
</dbReference>
<evidence type="ECO:0000256" key="10">
    <source>
        <dbReference type="SAM" id="SignalP"/>
    </source>
</evidence>
<accession>A0LZI8</accession>
<dbReference type="PROSITE" id="PS00143">
    <property type="entry name" value="INSULINASE"/>
    <property type="match status" value="1"/>
</dbReference>
<dbReference type="Gene3D" id="3.30.830.10">
    <property type="entry name" value="Metalloenzyme, LuxS/M16 peptidase-like"/>
    <property type="match status" value="4"/>
</dbReference>
<keyword evidence="5 13" id="KW-0378">Hydrolase</keyword>
<feature type="region of interest" description="Disordered" evidence="9">
    <location>
        <begin position="742"/>
        <end position="761"/>
    </location>
</feature>
<dbReference type="EMBL" id="CU207366">
    <property type="protein sequence ID" value="CAL65783.1"/>
    <property type="molecule type" value="Genomic_DNA"/>
</dbReference>
<dbReference type="InterPro" id="IPR011765">
    <property type="entry name" value="Pept_M16_N"/>
</dbReference>
<evidence type="ECO:0000256" key="9">
    <source>
        <dbReference type="SAM" id="MobiDB-lite"/>
    </source>
</evidence>
<evidence type="ECO:0000256" key="6">
    <source>
        <dbReference type="ARBA" id="ARBA00022833"/>
    </source>
</evidence>
<evidence type="ECO:0000256" key="2">
    <source>
        <dbReference type="ARBA" id="ARBA00007261"/>
    </source>
</evidence>
<dbReference type="Proteomes" id="UP000000755">
    <property type="component" value="Chromosome"/>
</dbReference>
<evidence type="ECO:0000256" key="8">
    <source>
        <dbReference type="RuleBase" id="RU004447"/>
    </source>
</evidence>
<keyword evidence="6" id="KW-0862">Zinc</keyword>
<dbReference type="HOGENOM" id="CLU_008156_0_0_10"/>
<dbReference type="AlphaFoldDB" id="A0LZI8"/>
<keyword evidence="7" id="KW-0482">Metalloprotease</keyword>
<dbReference type="OrthoDB" id="9811314at2"/>
<name>A0LZI8_CHRFK</name>
<feature type="chain" id="PRO_5002626579" evidence="10">
    <location>
        <begin position="23"/>
        <end position="943"/>
    </location>
</feature>
<evidence type="ECO:0000256" key="4">
    <source>
        <dbReference type="ARBA" id="ARBA00022723"/>
    </source>
</evidence>
<evidence type="ECO:0000313" key="13">
    <source>
        <dbReference type="EMBL" id="CAL65783.1"/>
    </source>
</evidence>
<dbReference type="PANTHER" id="PTHR43690">
    <property type="entry name" value="NARDILYSIN"/>
    <property type="match status" value="1"/>
</dbReference>
<feature type="domain" description="Peptidase M16 N-terminal" evidence="11">
    <location>
        <begin position="54"/>
        <end position="189"/>
    </location>
</feature>
<comment type="cofactor">
    <cofactor evidence="1">
        <name>Zn(2+)</name>
        <dbReference type="ChEBI" id="CHEBI:29105"/>
    </cofactor>
</comment>
<keyword evidence="3 13" id="KW-0645">Protease</keyword>
<evidence type="ECO:0000256" key="3">
    <source>
        <dbReference type="ARBA" id="ARBA00022670"/>
    </source>
</evidence>
<feature type="signal peptide" evidence="10">
    <location>
        <begin position="1"/>
        <end position="22"/>
    </location>
</feature>
<gene>
    <name evidence="13" type="primary">pqqL</name>
    <name evidence="13" type="ordered locus">GFO_0807</name>
</gene>
<dbReference type="PANTHER" id="PTHR43690:SF34">
    <property type="entry name" value="ZINC PROTEASE PQQL-LIKE"/>
    <property type="match status" value="1"/>
</dbReference>
<evidence type="ECO:0000259" key="12">
    <source>
        <dbReference type="Pfam" id="PF05193"/>
    </source>
</evidence>
<feature type="domain" description="Peptidase M16 C-terminal" evidence="12">
    <location>
        <begin position="209"/>
        <end position="391"/>
    </location>
</feature>
<dbReference type="eggNOG" id="COG0612">
    <property type="taxonomic scope" value="Bacteria"/>
</dbReference>
<feature type="compositionally biased region" description="Basic and acidic residues" evidence="9">
    <location>
        <begin position="742"/>
        <end position="759"/>
    </location>
</feature>
<keyword evidence="10" id="KW-0732">Signal</keyword>
<keyword evidence="4" id="KW-0479">Metal-binding</keyword>
<comment type="similarity">
    <text evidence="2 8">Belongs to the peptidase M16 family.</text>
</comment>
<dbReference type="GO" id="GO:0006508">
    <property type="term" value="P:proteolysis"/>
    <property type="evidence" value="ECO:0007669"/>
    <property type="project" value="UniProtKB-KW"/>
</dbReference>
<dbReference type="EC" id="3.4.-.-" evidence="13"/>
<dbReference type="GO" id="GO:0046872">
    <property type="term" value="F:metal ion binding"/>
    <property type="evidence" value="ECO:0007669"/>
    <property type="project" value="UniProtKB-KW"/>
</dbReference>
<evidence type="ECO:0000259" key="11">
    <source>
        <dbReference type="Pfam" id="PF00675"/>
    </source>
</evidence>
<reference evidence="13 14" key="1">
    <citation type="journal article" date="2006" name="Environ. Microbiol.">
        <title>Whole genome analysis of the marine Bacteroidetes'Gramella forsetii' reveals adaptations to degradation of polymeric organic matter.</title>
        <authorList>
            <person name="Bauer M."/>
            <person name="Kube M."/>
            <person name="Teeling H."/>
            <person name="Richter M."/>
            <person name="Lombardot T."/>
            <person name="Allers E."/>
            <person name="Wuerdemann C.A."/>
            <person name="Quast C."/>
            <person name="Kuhl H."/>
            <person name="Knaust F."/>
            <person name="Woebken D."/>
            <person name="Bischof K."/>
            <person name="Mussmann M."/>
            <person name="Choudhuri J.V."/>
            <person name="Meyer F."/>
            <person name="Reinhardt R."/>
            <person name="Amann R.I."/>
            <person name="Gloeckner F.O."/>
        </authorList>
    </citation>
    <scope>NUCLEOTIDE SEQUENCE [LARGE SCALE GENOMIC DNA]</scope>
    <source>
        <strain evidence="13 14">KT0803</strain>
    </source>
</reference>
<protein>
    <submittedName>
        <fullName evidence="13">Zinc protease PqqL</fullName>
        <ecNumber evidence="13">3.4.-.-</ecNumber>
    </submittedName>
</protein>
<feature type="domain" description="Peptidase M16 C-terminal" evidence="12">
    <location>
        <begin position="698"/>
        <end position="869"/>
    </location>
</feature>
<dbReference type="STRING" id="411154.GFO_0807"/>
<dbReference type="InterPro" id="IPR001431">
    <property type="entry name" value="Pept_M16_Zn_BS"/>
</dbReference>
<sequence>MKKHLSSNIWMLLLIVTGFSVAQSNDTQKIPVDPNVKIGKLDNGLTYYIRNNGKPEDKLELRLAIKAGSILENEDQQGLAHFIEHMNFNGTKNFEKNELVDYLQSIGVKFGADLNAYTSFDETVYILPIPSDDSEKLESGFTILEDWAHNALLTEEGIDGERGVVLEEYRLGLGPDKRMMQEYLPKVMYNSRYAERLPIGKKEVIENADYETVRSFYKDWYRPGLMAVIAVGDLDIETIENKIRSHFSNLEARKDPKKREEYDVPNHDETFVAIASDPDANFSQVRIYYKDLDKARDVVTIGDYKEQLEQSMFSSMINNRLDELANSSNPPFTYGFSYYGGTYSPMKNAYQSFAMAGENSQLLALKALVTENERVKRYGFKNSEFERAKKEYLARLEKSFKDRDKQESNRIIGQYVNHFLEDSPIPGTEWTYEFAKNNLDAIKLENINGLINDFLHEENRVVVLTGPEKESVAKITEKQVLAVLNEVGNAEIEEYLEEEVREDLITNMPPKGSITDSKANNELGIITLTLSNGAKVIYKKTDFKNDEILFSAYSEGGTSLYSDEEYQSTVFANAGLGEAGIGGLDKNDLNKMMSGKIVNVRPQIGSYSEGLSGTSTPKDFETMMQMINLYFTGLNKNEEAYQSFVTKQKNFLGNLMSNPNFYFQNELGKFRNEGNPRYTGFPTPEKYDEMDYNLAYTKYQERFADASDFTFFFVGNVDEAQLKDYATKYIASLPSSNSKEVYEAPEFREDTGSKREKTVYKGSDPKSQVSILWNGETEYDKEDEFALTALGEVLTIKLVEQLREEEGGVYGVGARGNMSEIPYDSYSFSISFPCGPENVEKLTNAALAEVEKIRNNGPSQEDLAKIKETFKVQRKEQLKENKFWLDQIEKAEVEGYEITRINQFNDMVEDLEVEDLQKMANKYLDSNYLLGVLMPETEKSSAE</sequence>
<evidence type="ECO:0000256" key="7">
    <source>
        <dbReference type="ARBA" id="ARBA00023049"/>
    </source>
</evidence>
<evidence type="ECO:0000256" key="1">
    <source>
        <dbReference type="ARBA" id="ARBA00001947"/>
    </source>
</evidence>